<proteinExistence type="predicted"/>
<evidence type="ECO:0000256" key="2">
    <source>
        <dbReference type="ARBA" id="ARBA00023163"/>
    </source>
</evidence>
<dbReference type="AlphaFoldDB" id="A0A6C0BZ45"/>
<sequence>MSSKAPRTRQKRKRKEIGIYMKNVLTRKVFLEFNLIGNNIVENIQKILETSYEGKCSKEGYIKNNSIRVINYSSGIIRGNNVLFDVVFECMVCKPVEGMIFKCNVKNITKAGVRAETKEERTPVVVFVARDHHYKNKEFSQLKEGDVINVKVIGVRFELNDEYISIIAELVKTKKLTKPIKIKIQTE</sequence>
<organism evidence="3">
    <name type="scientific">viral metagenome</name>
    <dbReference type="NCBI Taxonomy" id="1070528"/>
    <lineage>
        <taxon>unclassified sequences</taxon>
        <taxon>metagenomes</taxon>
        <taxon>organismal metagenomes</taxon>
    </lineage>
</organism>
<accession>A0A6C0BZ45</accession>
<protein>
    <recommendedName>
        <fullName evidence="4">S1 motif domain-containing protein</fullName>
    </recommendedName>
</protein>
<name>A0A6C0BZ45_9ZZZZ</name>
<dbReference type="InterPro" id="IPR012340">
    <property type="entry name" value="NA-bd_OB-fold"/>
</dbReference>
<dbReference type="Gene3D" id="3.30.1490.120">
    <property type="entry name" value="RNA polymerase Rpb7-like, N-terminal domain"/>
    <property type="match status" value="1"/>
</dbReference>
<evidence type="ECO:0000313" key="3">
    <source>
        <dbReference type="EMBL" id="QHS97362.1"/>
    </source>
</evidence>
<evidence type="ECO:0000256" key="1">
    <source>
        <dbReference type="ARBA" id="ARBA00022478"/>
    </source>
</evidence>
<dbReference type="EMBL" id="MN739294">
    <property type="protein sequence ID" value="QHS97362.1"/>
    <property type="molecule type" value="Genomic_DNA"/>
</dbReference>
<evidence type="ECO:0008006" key="4">
    <source>
        <dbReference type="Google" id="ProtNLM"/>
    </source>
</evidence>
<reference evidence="3" key="1">
    <citation type="journal article" date="2020" name="Nature">
        <title>Giant virus diversity and host interactions through global metagenomics.</title>
        <authorList>
            <person name="Schulz F."/>
            <person name="Roux S."/>
            <person name="Paez-Espino D."/>
            <person name="Jungbluth S."/>
            <person name="Walsh D.A."/>
            <person name="Denef V.J."/>
            <person name="McMahon K.D."/>
            <person name="Konstantinidis K.T."/>
            <person name="Eloe-Fadrosh E.A."/>
            <person name="Kyrpides N.C."/>
            <person name="Woyke T."/>
        </authorList>
    </citation>
    <scope>NUCLEOTIDE SEQUENCE</scope>
    <source>
        <strain evidence="3">GVMAG-M-3300020169-51</strain>
    </source>
</reference>
<dbReference type="InterPro" id="IPR036898">
    <property type="entry name" value="RNA_pol_Rpb7-like_N_sf"/>
</dbReference>
<dbReference type="SUPFAM" id="SSF50249">
    <property type="entry name" value="Nucleic acid-binding proteins"/>
    <property type="match status" value="1"/>
</dbReference>
<keyword evidence="1" id="KW-0240">DNA-directed RNA polymerase</keyword>
<keyword evidence="2" id="KW-0804">Transcription</keyword>
<dbReference type="GO" id="GO:0000428">
    <property type="term" value="C:DNA-directed RNA polymerase complex"/>
    <property type="evidence" value="ECO:0007669"/>
    <property type="project" value="UniProtKB-KW"/>
</dbReference>